<feature type="non-terminal residue" evidence="2">
    <location>
        <position position="1"/>
    </location>
</feature>
<accession>A0AAV4T2I0</accession>
<dbReference type="AlphaFoldDB" id="A0AAV4T2I0"/>
<feature type="domain" description="RNase H type-1" evidence="1">
    <location>
        <begin position="1"/>
        <end position="26"/>
    </location>
</feature>
<name>A0AAV4T2I0_CAEEX</name>
<sequence>SFKWAKAHIGILGNEAADAYAKLGTTKE</sequence>
<proteinExistence type="predicted"/>
<keyword evidence="3" id="KW-1185">Reference proteome</keyword>
<dbReference type="SUPFAM" id="SSF53098">
    <property type="entry name" value="Ribonuclease H-like"/>
    <property type="match status" value="1"/>
</dbReference>
<gene>
    <name evidence="2" type="ORF">CEXT_25291</name>
</gene>
<dbReference type="EMBL" id="BPLR01010674">
    <property type="protein sequence ID" value="GIY40898.1"/>
    <property type="molecule type" value="Genomic_DNA"/>
</dbReference>
<dbReference type="Proteomes" id="UP001054945">
    <property type="component" value="Unassembled WGS sequence"/>
</dbReference>
<dbReference type="InterPro" id="IPR012337">
    <property type="entry name" value="RNaseH-like_sf"/>
</dbReference>
<evidence type="ECO:0000313" key="2">
    <source>
        <dbReference type="EMBL" id="GIY40898.1"/>
    </source>
</evidence>
<dbReference type="PROSITE" id="PS50879">
    <property type="entry name" value="RNASE_H_1"/>
    <property type="match status" value="1"/>
</dbReference>
<evidence type="ECO:0000259" key="1">
    <source>
        <dbReference type="PROSITE" id="PS50879"/>
    </source>
</evidence>
<dbReference type="InterPro" id="IPR036397">
    <property type="entry name" value="RNaseH_sf"/>
</dbReference>
<dbReference type="GO" id="GO:0004523">
    <property type="term" value="F:RNA-DNA hybrid ribonuclease activity"/>
    <property type="evidence" value="ECO:0007669"/>
    <property type="project" value="InterPro"/>
</dbReference>
<dbReference type="Gene3D" id="3.30.420.10">
    <property type="entry name" value="Ribonuclease H-like superfamily/Ribonuclease H"/>
    <property type="match status" value="1"/>
</dbReference>
<organism evidence="2 3">
    <name type="scientific">Caerostris extrusa</name>
    <name type="common">Bark spider</name>
    <name type="synonym">Caerostris bankana</name>
    <dbReference type="NCBI Taxonomy" id="172846"/>
    <lineage>
        <taxon>Eukaryota</taxon>
        <taxon>Metazoa</taxon>
        <taxon>Ecdysozoa</taxon>
        <taxon>Arthropoda</taxon>
        <taxon>Chelicerata</taxon>
        <taxon>Arachnida</taxon>
        <taxon>Araneae</taxon>
        <taxon>Araneomorphae</taxon>
        <taxon>Entelegynae</taxon>
        <taxon>Araneoidea</taxon>
        <taxon>Araneidae</taxon>
        <taxon>Caerostris</taxon>
    </lineage>
</organism>
<comment type="caution">
    <text evidence="2">The sequence shown here is derived from an EMBL/GenBank/DDBJ whole genome shotgun (WGS) entry which is preliminary data.</text>
</comment>
<dbReference type="InterPro" id="IPR002156">
    <property type="entry name" value="RNaseH_domain"/>
</dbReference>
<evidence type="ECO:0000313" key="3">
    <source>
        <dbReference type="Proteomes" id="UP001054945"/>
    </source>
</evidence>
<reference evidence="2 3" key="1">
    <citation type="submission" date="2021-06" db="EMBL/GenBank/DDBJ databases">
        <title>Caerostris extrusa draft genome.</title>
        <authorList>
            <person name="Kono N."/>
            <person name="Arakawa K."/>
        </authorList>
    </citation>
    <scope>NUCLEOTIDE SEQUENCE [LARGE SCALE GENOMIC DNA]</scope>
</reference>
<dbReference type="GO" id="GO:0003676">
    <property type="term" value="F:nucleic acid binding"/>
    <property type="evidence" value="ECO:0007669"/>
    <property type="project" value="InterPro"/>
</dbReference>
<protein>
    <recommendedName>
        <fullName evidence="1">RNase H type-1 domain-containing protein</fullName>
    </recommendedName>
</protein>